<evidence type="ECO:0000256" key="1">
    <source>
        <dbReference type="ARBA" id="ARBA00004651"/>
    </source>
</evidence>
<feature type="transmembrane region" description="Helical" evidence="7">
    <location>
        <begin position="147"/>
        <end position="165"/>
    </location>
</feature>
<comment type="similarity">
    <text evidence="2">Belongs to the polysaccharide synthase family.</text>
</comment>
<evidence type="ECO:0000256" key="4">
    <source>
        <dbReference type="ARBA" id="ARBA00022692"/>
    </source>
</evidence>
<keyword evidence="4 7" id="KW-0812">Transmembrane</keyword>
<feature type="transmembrane region" description="Helical" evidence="7">
    <location>
        <begin position="440"/>
        <end position="457"/>
    </location>
</feature>
<sequence>MSETKSVMNSIGTMAALTISSKLVRLIILMITARFLTPEDFGVVAAFTMVFAFAYLIADMGIVRTLIQRPVINERYIGSALVLSVSLCIVLCVSLVVFGDSIAELLTVREIALPLQISGLIFLLLGVSNICSALFQRRGNIVFIGKLQALGTILGNVFVTIPLLYFDIGFWSIIIGLWVSELISVVFILLKGCKNLHFKVYKTELIEIIKYATAFFFNNTLGLLSQQIDIAIISRAMGSAALGYYSRAMQLVEFPNQIYLLVVDRVVFPVMSAMKDDKEKLSQFFLQSLSLLSLALTIGTLIIAIGAEQIVLLMMGGQWSEVALILQILGGCIIFRALAAFMDSFLAANDLVKLLTAKQVVSLLVLILTIYVGIDFGIKGVAYAVVTASVLRFILTVVLIVIYTEITFIQISKYFIPSVLTLLLIVAIYEVLYYMKVPSGLFNILLAVSLFSVFCIIKPLRILLSEHGVIIINKSKSYFLNAF</sequence>
<comment type="subcellular location">
    <subcellularLocation>
        <location evidence="1">Cell membrane</location>
        <topology evidence="1">Multi-pass membrane protein</topology>
    </subcellularLocation>
</comment>
<accession>A0A7X9U4E1</accession>
<evidence type="ECO:0000313" key="9">
    <source>
        <dbReference type="Proteomes" id="UP000519126"/>
    </source>
</evidence>
<evidence type="ECO:0000256" key="3">
    <source>
        <dbReference type="ARBA" id="ARBA00022475"/>
    </source>
</evidence>
<gene>
    <name evidence="8" type="ORF">HHL01_03575</name>
</gene>
<keyword evidence="6 7" id="KW-0472">Membrane</keyword>
<evidence type="ECO:0000256" key="7">
    <source>
        <dbReference type="SAM" id="Phobius"/>
    </source>
</evidence>
<dbReference type="GO" id="GO:0005886">
    <property type="term" value="C:plasma membrane"/>
    <property type="evidence" value="ECO:0007669"/>
    <property type="project" value="UniProtKB-SubCell"/>
</dbReference>
<feature type="transmembrane region" description="Helical" evidence="7">
    <location>
        <begin position="414"/>
        <end position="434"/>
    </location>
</feature>
<keyword evidence="5 7" id="KW-1133">Transmembrane helix</keyword>
<name>A0A7X9U4E1_9GAMM</name>
<dbReference type="Proteomes" id="UP000519126">
    <property type="component" value="Unassembled WGS sequence"/>
</dbReference>
<feature type="transmembrane region" description="Helical" evidence="7">
    <location>
        <begin position="380"/>
        <end position="402"/>
    </location>
</feature>
<dbReference type="PANTHER" id="PTHR30250:SF10">
    <property type="entry name" value="LIPOPOLYSACCHARIDE BIOSYNTHESIS PROTEIN WZXC"/>
    <property type="match status" value="1"/>
</dbReference>
<evidence type="ECO:0000256" key="2">
    <source>
        <dbReference type="ARBA" id="ARBA00007430"/>
    </source>
</evidence>
<feature type="transmembrane region" description="Helical" evidence="7">
    <location>
        <begin position="284"/>
        <end position="307"/>
    </location>
</feature>
<reference evidence="8 9" key="1">
    <citation type="submission" date="2020-04" db="EMBL/GenBank/DDBJ databases">
        <title>Genome Sequencing and Assembley of Pseudoalteromonas artica.</title>
        <authorList>
            <person name="Akerly B."/>
            <person name="Cook G."/>
        </authorList>
    </citation>
    <scope>NUCLEOTIDE SEQUENCE [LARGE SCALE GENOMIC DNA]</scope>
    <source>
        <strain evidence="8 9">NEC-BIFX-0059</strain>
    </source>
</reference>
<evidence type="ECO:0000256" key="6">
    <source>
        <dbReference type="ARBA" id="ARBA00023136"/>
    </source>
</evidence>
<keyword evidence="3" id="KW-1003">Cell membrane</keyword>
<feature type="transmembrane region" description="Helical" evidence="7">
    <location>
        <begin position="41"/>
        <end position="63"/>
    </location>
</feature>
<dbReference type="PANTHER" id="PTHR30250">
    <property type="entry name" value="PST FAMILY PREDICTED COLANIC ACID TRANSPORTER"/>
    <property type="match status" value="1"/>
</dbReference>
<dbReference type="RefSeq" id="WP_170071081.1">
    <property type="nucleotide sequence ID" value="NZ_JABBCX010000001.1"/>
</dbReference>
<feature type="transmembrane region" description="Helical" evidence="7">
    <location>
        <begin position="111"/>
        <end position="135"/>
    </location>
</feature>
<dbReference type="EMBL" id="JABBCX010000001">
    <property type="protein sequence ID" value="NMF47268.1"/>
    <property type="molecule type" value="Genomic_DNA"/>
</dbReference>
<feature type="transmembrane region" description="Helical" evidence="7">
    <location>
        <begin position="319"/>
        <end position="339"/>
    </location>
</feature>
<dbReference type="AlphaFoldDB" id="A0A7X9U4E1"/>
<feature type="transmembrane region" description="Helical" evidence="7">
    <location>
        <begin position="171"/>
        <end position="190"/>
    </location>
</feature>
<feature type="transmembrane region" description="Helical" evidence="7">
    <location>
        <begin position="12"/>
        <end position="35"/>
    </location>
</feature>
<feature type="transmembrane region" description="Helical" evidence="7">
    <location>
        <begin position="351"/>
        <end position="374"/>
    </location>
</feature>
<dbReference type="InterPro" id="IPR050833">
    <property type="entry name" value="Poly_Biosynth_Transport"/>
</dbReference>
<organism evidence="8 9">
    <name type="scientific">Pseudoalteromonas arctica</name>
    <dbReference type="NCBI Taxonomy" id="394751"/>
    <lineage>
        <taxon>Bacteria</taxon>
        <taxon>Pseudomonadati</taxon>
        <taxon>Pseudomonadota</taxon>
        <taxon>Gammaproteobacteria</taxon>
        <taxon>Alteromonadales</taxon>
        <taxon>Pseudoalteromonadaceae</taxon>
        <taxon>Pseudoalteromonas</taxon>
    </lineage>
</organism>
<evidence type="ECO:0000256" key="5">
    <source>
        <dbReference type="ARBA" id="ARBA00022989"/>
    </source>
</evidence>
<feature type="transmembrane region" description="Helical" evidence="7">
    <location>
        <begin position="75"/>
        <end position="99"/>
    </location>
</feature>
<evidence type="ECO:0000313" key="8">
    <source>
        <dbReference type="EMBL" id="NMF47268.1"/>
    </source>
</evidence>
<proteinExistence type="inferred from homology"/>
<dbReference type="Pfam" id="PF13440">
    <property type="entry name" value="Polysacc_synt_3"/>
    <property type="match status" value="1"/>
</dbReference>
<protein>
    <submittedName>
        <fullName evidence="8">Oligosaccharide flippase family protein</fullName>
    </submittedName>
</protein>
<comment type="caution">
    <text evidence="8">The sequence shown here is derived from an EMBL/GenBank/DDBJ whole genome shotgun (WGS) entry which is preliminary data.</text>
</comment>